<comment type="catalytic activity">
    <reaction evidence="1 7">
        <text>Hydrolysis of terminal non-reducing N-acetyl-D-hexosamine residues in N-acetyl-beta-D-hexosaminides.</text>
        <dbReference type="EC" id="3.2.1.52"/>
    </reaction>
</comment>
<dbReference type="InterPro" id="IPR025705">
    <property type="entry name" value="Beta_hexosaminidase_sua/sub"/>
</dbReference>
<evidence type="ECO:0000256" key="8">
    <source>
        <dbReference type="PIRSR" id="PIRSR001093-1"/>
    </source>
</evidence>
<protein>
    <recommendedName>
        <fullName evidence="7">Beta-hexosaminidase</fullName>
        <ecNumber evidence="7">3.2.1.52</ecNumber>
    </recommendedName>
</protein>
<dbReference type="Gene3D" id="3.30.379.10">
    <property type="entry name" value="Chitobiase/beta-hexosaminidase domain 2-like"/>
    <property type="match status" value="1"/>
</dbReference>
<feature type="active site" description="Proton donor" evidence="8">
    <location>
        <position position="334"/>
    </location>
</feature>
<evidence type="ECO:0000256" key="1">
    <source>
        <dbReference type="ARBA" id="ARBA00001231"/>
    </source>
</evidence>
<dbReference type="InParanoid" id="A0A165UUR5"/>
<keyword evidence="5" id="KW-0325">Glycoprotein</keyword>
<evidence type="ECO:0000259" key="11">
    <source>
        <dbReference type="Pfam" id="PF14845"/>
    </source>
</evidence>
<dbReference type="Gene3D" id="3.20.20.80">
    <property type="entry name" value="Glycosidases"/>
    <property type="match status" value="1"/>
</dbReference>
<keyword evidence="4 7" id="KW-0378">Hydrolase</keyword>
<evidence type="ECO:0000313" key="12">
    <source>
        <dbReference type="EMBL" id="KZT28732.1"/>
    </source>
</evidence>
<dbReference type="Proteomes" id="UP000076761">
    <property type="component" value="Unassembled WGS sequence"/>
</dbReference>
<feature type="signal peptide" evidence="9">
    <location>
        <begin position="1"/>
        <end position="19"/>
    </location>
</feature>
<evidence type="ECO:0000313" key="13">
    <source>
        <dbReference type="Proteomes" id="UP000076761"/>
    </source>
</evidence>
<gene>
    <name evidence="12" type="ORF">NEOLEDRAFT_772678</name>
</gene>
<evidence type="ECO:0000256" key="3">
    <source>
        <dbReference type="ARBA" id="ARBA00022729"/>
    </source>
</evidence>
<dbReference type="PANTHER" id="PTHR22600:SF26">
    <property type="entry name" value="BETA-N-ACETYLHEXOSAMINIDASE"/>
    <property type="match status" value="1"/>
</dbReference>
<keyword evidence="3 9" id="KW-0732">Signal</keyword>
<dbReference type="Pfam" id="PF00728">
    <property type="entry name" value="Glyco_hydro_20"/>
    <property type="match status" value="1"/>
</dbReference>
<organism evidence="12 13">
    <name type="scientific">Neolentinus lepideus HHB14362 ss-1</name>
    <dbReference type="NCBI Taxonomy" id="1314782"/>
    <lineage>
        <taxon>Eukaryota</taxon>
        <taxon>Fungi</taxon>
        <taxon>Dikarya</taxon>
        <taxon>Basidiomycota</taxon>
        <taxon>Agaricomycotina</taxon>
        <taxon>Agaricomycetes</taxon>
        <taxon>Gloeophyllales</taxon>
        <taxon>Gloeophyllaceae</taxon>
        <taxon>Neolentinus</taxon>
    </lineage>
</organism>
<dbReference type="FunFam" id="3.20.20.80:FF:000063">
    <property type="entry name" value="Beta-hexosaminidase"/>
    <property type="match status" value="1"/>
</dbReference>
<dbReference type="AlphaFoldDB" id="A0A165UUR5"/>
<keyword evidence="6 7" id="KW-0326">Glycosidase</keyword>
<dbReference type="SUPFAM" id="SSF51445">
    <property type="entry name" value="(Trans)glycosidases"/>
    <property type="match status" value="1"/>
</dbReference>
<dbReference type="InterPro" id="IPR015883">
    <property type="entry name" value="Glyco_hydro_20_cat"/>
</dbReference>
<dbReference type="EC" id="3.2.1.52" evidence="7"/>
<feature type="chain" id="PRO_5007867790" description="Beta-hexosaminidase" evidence="9">
    <location>
        <begin position="20"/>
        <end position="558"/>
    </location>
</feature>
<dbReference type="GO" id="GO:0005975">
    <property type="term" value="P:carbohydrate metabolic process"/>
    <property type="evidence" value="ECO:0007669"/>
    <property type="project" value="InterPro"/>
</dbReference>
<feature type="domain" description="Beta-hexosaminidase eukaryotic type N-terminal" evidence="11">
    <location>
        <begin position="20"/>
        <end position="151"/>
    </location>
</feature>
<feature type="domain" description="Glycoside hydrolase family 20 catalytic" evidence="10">
    <location>
        <begin position="175"/>
        <end position="507"/>
    </location>
</feature>
<dbReference type="PIRSF" id="PIRSF001093">
    <property type="entry name" value="B-hxosamndse_ab_euk"/>
    <property type="match status" value="1"/>
</dbReference>
<evidence type="ECO:0000259" key="10">
    <source>
        <dbReference type="Pfam" id="PF00728"/>
    </source>
</evidence>
<sequence length="558" mass="60969">MFALKSFLILGAFPAGVLSLWPIPKSMDAGSTFLKLSSQFNISISLQSPPSDLLAAVETTMYYLKNDKLERLVVGRGAYDVQDVQDAKALSSLKLSLEEGAQVNSISTEAVKNIGTRSEEYQLHIPADGTAATLTANSTLGLFRGLTTFSQFWYQYDDQIYMISAPTIIQDTPAYPFRGFMLDTARNYFPPTDIIHTLDAMSWVKLNVFHWHVTDSQSFPLELAEFPELAQKGAYSSAAVYTPANVQNITTHAAAIGIDVMLEIDTPGHTTSISASHPEYMVCNQASPWSTYANEPPAGQLRFTDPAVVNFTTALFSAVAKTLPGSLVSTGGDELNINCYDDDAQTQAELKSSGLTLEESLSKFTQSTHGALIAEGKTPVVWEEMVLDHNVTLANDTIVMVWISSNDAASVAAKNYRIVQAPSDYFYLDCGAGEWIGDTPEATSWCDPFKTWQKAYTFDPLANLTDSQASLVLGGEQLLWTEQSSPNNLDSIVWPRAAASAEVFWTGATGPSGSPLNVTEALPRLHDIRFRMEQRGVKAIVLQPLWCALRPNACDLYA</sequence>
<dbReference type="OrthoDB" id="428480at2759"/>
<reference evidence="12 13" key="1">
    <citation type="journal article" date="2016" name="Mol. Biol. Evol.">
        <title>Comparative Genomics of Early-Diverging Mushroom-Forming Fungi Provides Insights into the Origins of Lignocellulose Decay Capabilities.</title>
        <authorList>
            <person name="Nagy L.G."/>
            <person name="Riley R."/>
            <person name="Tritt A."/>
            <person name="Adam C."/>
            <person name="Daum C."/>
            <person name="Floudas D."/>
            <person name="Sun H."/>
            <person name="Yadav J.S."/>
            <person name="Pangilinan J."/>
            <person name="Larsson K.H."/>
            <person name="Matsuura K."/>
            <person name="Barry K."/>
            <person name="Labutti K."/>
            <person name="Kuo R."/>
            <person name="Ohm R.A."/>
            <person name="Bhattacharya S.S."/>
            <person name="Shirouzu T."/>
            <person name="Yoshinaga Y."/>
            <person name="Martin F.M."/>
            <person name="Grigoriev I.V."/>
            <person name="Hibbett D.S."/>
        </authorList>
    </citation>
    <scope>NUCLEOTIDE SEQUENCE [LARGE SCALE GENOMIC DNA]</scope>
    <source>
        <strain evidence="12 13">HHB14362 ss-1</strain>
    </source>
</reference>
<evidence type="ECO:0000256" key="2">
    <source>
        <dbReference type="ARBA" id="ARBA00006285"/>
    </source>
</evidence>
<dbReference type="GO" id="GO:0004563">
    <property type="term" value="F:beta-N-acetylhexosaminidase activity"/>
    <property type="evidence" value="ECO:0007669"/>
    <property type="project" value="UniProtKB-EC"/>
</dbReference>
<dbReference type="InterPro" id="IPR017853">
    <property type="entry name" value="GH"/>
</dbReference>
<dbReference type="SUPFAM" id="SSF55545">
    <property type="entry name" value="beta-N-acetylhexosaminidase-like domain"/>
    <property type="match status" value="1"/>
</dbReference>
<evidence type="ECO:0000256" key="4">
    <source>
        <dbReference type="ARBA" id="ARBA00022801"/>
    </source>
</evidence>
<evidence type="ECO:0000256" key="9">
    <source>
        <dbReference type="SAM" id="SignalP"/>
    </source>
</evidence>
<evidence type="ECO:0000256" key="5">
    <source>
        <dbReference type="ARBA" id="ARBA00023180"/>
    </source>
</evidence>
<dbReference type="PANTHER" id="PTHR22600">
    <property type="entry name" value="BETA-HEXOSAMINIDASE"/>
    <property type="match status" value="1"/>
</dbReference>
<name>A0A165UUR5_9AGAM</name>
<accession>A0A165UUR5</accession>
<evidence type="ECO:0000256" key="6">
    <source>
        <dbReference type="ARBA" id="ARBA00023295"/>
    </source>
</evidence>
<comment type="similarity">
    <text evidence="2 7">Belongs to the glycosyl hydrolase 20 family.</text>
</comment>
<proteinExistence type="inferred from homology"/>
<dbReference type="InterPro" id="IPR029019">
    <property type="entry name" value="HEX_eukaryotic_N"/>
</dbReference>
<dbReference type="GO" id="GO:0030203">
    <property type="term" value="P:glycosaminoglycan metabolic process"/>
    <property type="evidence" value="ECO:0007669"/>
    <property type="project" value="TreeGrafter"/>
</dbReference>
<dbReference type="PRINTS" id="PR00738">
    <property type="entry name" value="GLHYDRLASE20"/>
</dbReference>
<dbReference type="CDD" id="cd06562">
    <property type="entry name" value="GH20_HexA_HexB-like"/>
    <property type="match status" value="1"/>
</dbReference>
<dbReference type="EMBL" id="KV425556">
    <property type="protein sequence ID" value="KZT28732.1"/>
    <property type="molecule type" value="Genomic_DNA"/>
</dbReference>
<dbReference type="STRING" id="1314782.A0A165UUR5"/>
<dbReference type="InterPro" id="IPR029018">
    <property type="entry name" value="Hex-like_dom2"/>
</dbReference>
<keyword evidence="13" id="KW-1185">Reference proteome</keyword>
<evidence type="ECO:0000256" key="7">
    <source>
        <dbReference type="PIRNR" id="PIRNR001093"/>
    </source>
</evidence>
<dbReference type="GO" id="GO:0016020">
    <property type="term" value="C:membrane"/>
    <property type="evidence" value="ECO:0007669"/>
    <property type="project" value="TreeGrafter"/>
</dbReference>
<dbReference type="Pfam" id="PF14845">
    <property type="entry name" value="Glycohydro_20b2"/>
    <property type="match status" value="1"/>
</dbReference>